<dbReference type="PANTHER" id="PTHR21089:SF1">
    <property type="entry name" value="BIFUNCTIONAL 3-DEHYDROQUINATE DEHYDRATASE_SHIKIMATE DEHYDROGENASE, CHLOROPLASTIC"/>
    <property type="match status" value="1"/>
</dbReference>
<evidence type="ECO:0000259" key="1">
    <source>
        <dbReference type="Pfam" id="PF08501"/>
    </source>
</evidence>
<comment type="caution">
    <text evidence="2">The sequence shown here is derived from an EMBL/GenBank/DDBJ whole genome shotgun (WGS) entry which is preliminary data.</text>
</comment>
<dbReference type="GO" id="GO:0009423">
    <property type="term" value="P:chorismate biosynthetic process"/>
    <property type="evidence" value="ECO:0007669"/>
    <property type="project" value="TreeGrafter"/>
</dbReference>
<dbReference type="Pfam" id="PF08501">
    <property type="entry name" value="Shikimate_dh_N"/>
    <property type="match status" value="1"/>
</dbReference>
<dbReference type="Proteomes" id="UP000812966">
    <property type="component" value="Unassembled WGS sequence"/>
</dbReference>
<dbReference type="Gene3D" id="3.40.50.10860">
    <property type="entry name" value="Leucine Dehydrogenase, chain A, domain 1"/>
    <property type="match status" value="1"/>
</dbReference>
<keyword evidence="3" id="KW-1185">Reference proteome</keyword>
<reference evidence="2" key="1">
    <citation type="submission" date="2020-04" db="EMBL/GenBank/DDBJ databases">
        <title>Analysis of mating type loci in Filobasidium floriforme.</title>
        <authorList>
            <person name="Nowrousian M."/>
        </authorList>
    </citation>
    <scope>NUCLEOTIDE SEQUENCE</scope>
    <source>
        <strain evidence="2">CBS 6242</strain>
    </source>
</reference>
<name>A0A8K0NNH5_9TREE</name>
<accession>A0A8K0NNH5</accession>
<dbReference type="Gene3D" id="3.40.50.720">
    <property type="entry name" value="NAD(P)-binding Rossmann-like Domain"/>
    <property type="match status" value="1"/>
</dbReference>
<feature type="domain" description="Shikimate dehydrogenase substrate binding N-terminal" evidence="1">
    <location>
        <begin position="11"/>
        <end position="92"/>
    </location>
</feature>
<dbReference type="SUPFAM" id="SSF51735">
    <property type="entry name" value="NAD(P)-binding Rossmann-fold domains"/>
    <property type="match status" value="1"/>
</dbReference>
<dbReference type="InterPro" id="IPR022893">
    <property type="entry name" value="Shikimate_DH_fam"/>
</dbReference>
<evidence type="ECO:0000313" key="2">
    <source>
        <dbReference type="EMBL" id="KAG7548967.1"/>
    </source>
</evidence>
<proteinExistence type="predicted"/>
<dbReference type="EMBL" id="JABELV010000056">
    <property type="protein sequence ID" value="KAG7548967.1"/>
    <property type="molecule type" value="Genomic_DNA"/>
</dbReference>
<dbReference type="InterPro" id="IPR036291">
    <property type="entry name" value="NAD(P)-bd_dom_sf"/>
</dbReference>
<dbReference type="AlphaFoldDB" id="A0A8K0NNH5"/>
<dbReference type="GO" id="GO:0019632">
    <property type="term" value="P:shikimate metabolic process"/>
    <property type="evidence" value="ECO:0007669"/>
    <property type="project" value="TreeGrafter"/>
</dbReference>
<dbReference type="GO" id="GO:0004764">
    <property type="term" value="F:shikimate 3-dehydrogenase (NADP+) activity"/>
    <property type="evidence" value="ECO:0007669"/>
    <property type="project" value="InterPro"/>
</dbReference>
<protein>
    <recommendedName>
        <fullName evidence="1">Shikimate dehydrogenase substrate binding N-terminal domain-containing protein</fullName>
    </recommendedName>
</protein>
<sequence>MSPSIHKSVYLFGYPIAHSAAPTLHNMCFQSIGSPCEYERWSTTKVDQKVIDELRSHTSGGAAVTMPLKAEILKHLDEISPESYATGACNTVVRVPREDGSIKLVGTNTDFLGVRNSLVSALQAQFPETPFDISQTYPTGQASGMVIGGGATTRSAVHALYTLGMNPIFLANRDAEEVKVTIEEFASKRKGGKGVELIHLTGVDEVERYLGQDAEDRKPGVAMIVGAIPAIAPKTFEERMVYTIATHIFTMPFQAGPTDSTSSPNPLPLPSTRLFLDMAYKPRLTPLLKIGSALGWQTIGGIQAMIEQGLAQQRMWKVGSASLEVACDKTLLGEETERKARELVENMKDITVTELEVDRALT</sequence>
<dbReference type="InterPro" id="IPR046346">
    <property type="entry name" value="Aminoacid_DH-like_N_sf"/>
</dbReference>
<dbReference type="InterPro" id="IPR013708">
    <property type="entry name" value="Shikimate_DH-bd_N"/>
</dbReference>
<dbReference type="SUPFAM" id="SSF53223">
    <property type="entry name" value="Aminoacid dehydrogenase-like, N-terminal domain"/>
    <property type="match status" value="1"/>
</dbReference>
<organism evidence="2 3">
    <name type="scientific">Filobasidium floriforme</name>
    <dbReference type="NCBI Taxonomy" id="5210"/>
    <lineage>
        <taxon>Eukaryota</taxon>
        <taxon>Fungi</taxon>
        <taxon>Dikarya</taxon>
        <taxon>Basidiomycota</taxon>
        <taxon>Agaricomycotina</taxon>
        <taxon>Tremellomycetes</taxon>
        <taxon>Filobasidiales</taxon>
        <taxon>Filobasidiaceae</taxon>
        <taxon>Filobasidium</taxon>
    </lineage>
</organism>
<gene>
    <name evidence="2" type="ORF">FFLO_03172</name>
</gene>
<evidence type="ECO:0000313" key="3">
    <source>
        <dbReference type="Proteomes" id="UP000812966"/>
    </source>
</evidence>
<dbReference type="PANTHER" id="PTHR21089">
    <property type="entry name" value="SHIKIMATE DEHYDROGENASE"/>
    <property type="match status" value="1"/>
</dbReference>